<evidence type="ECO:0000313" key="2">
    <source>
        <dbReference type="Proteomes" id="UP001212997"/>
    </source>
</evidence>
<protein>
    <recommendedName>
        <fullName evidence="3">F-box domain-containing protein</fullName>
    </recommendedName>
</protein>
<evidence type="ECO:0000313" key="1">
    <source>
        <dbReference type="EMBL" id="KAJ3486275.1"/>
    </source>
</evidence>
<sequence>MGQYWTIFDLDNRTSLGYLGKLGEGLFGQYGCSRLITLTLRLRPKNSSVAAGYLCGTRGLSKLPTELVYMILELVDHLPDALALVMTNKMFYNLGFTHIQKRLIKVRTPCFGNQLICLGDYADDDDLPDAITKRELEKIPIWQKDHPYFSRRGPCNYYTYGYAWAMVTQEWDEYDMDYVQNRGQWYRALEDILELETLCAEELVLCNLTKREYADGAEAVRRVKHEELASDVSYMLGAILRCRICWSWDDSIAMARNPYDIHKGVWAGDRFEVTTKDRFMASVEKTQKEWKDVTKEVVKEVRAYYVL</sequence>
<reference evidence="1" key="1">
    <citation type="submission" date="2022-07" db="EMBL/GenBank/DDBJ databases">
        <title>Genome Sequence of Physisporinus lineatus.</title>
        <authorList>
            <person name="Buettner E."/>
        </authorList>
    </citation>
    <scope>NUCLEOTIDE SEQUENCE</scope>
    <source>
        <strain evidence="1">VT162</strain>
    </source>
</reference>
<evidence type="ECO:0008006" key="3">
    <source>
        <dbReference type="Google" id="ProtNLM"/>
    </source>
</evidence>
<name>A0AAD5YK06_9APHY</name>
<dbReference type="Proteomes" id="UP001212997">
    <property type="component" value="Unassembled WGS sequence"/>
</dbReference>
<dbReference type="AlphaFoldDB" id="A0AAD5YK06"/>
<organism evidence="1 2">
    <name type="scientific">Meripilus lineatus</name>
    <dbReference type="NCBI Taxonomy" id="2056292"/>
    <lineage>
        <taxon>Eukaryota</taxon>
        <taxon>Fungi</taxon>
        <taxon>Dikarya</taxon>
        <taxon>Basidiomycota</taxon>
        <taxon>Agaricomycotina</taxon>
        <taxon>Agaricomycetes</taxon>
        <taxon>Polyporales</taxon>
        <taxon>Meripilaceae</taxon>
        <taxon>Meripilus</taxon>
    </lineage>
</organism>
<dbReference type="EMBL" id="JANAWD010000126">
    <property type="protein sequence ID" value="KAJ3486275.1"/>
    <property type="molecule type" value="Genomic_DNA"/>
</dbReference>
<keyword evidence="2" id="KW-1185">Reference proteome</keyword>
<accession>A0AAD5YK06</accession>
<proteinExistence type="predicted"/>
<comment type="caution">
    <text evidence="1">The sequence shown here is derived from an EMBL/GenBank/DDBJ whole genome shotgun (WGS) entry which is preliminary data.</text>
</comment>
<gene>
    <name evidence="1" type="ORF">NLI96_g4361</name>
</gene>